<dbReference type="InterPro" id="IPR000210">
    <property type="entry name" value="BTB/POZ_dom"/>
</dbReference>
<dbReference type="GeneID" id="87843827"/>
<dbReference type="PANTHER" id="PTHR47843:SF5">
    <property type="entry name" value="BTB_POZ DOMAIN PROTEIN"/>
    <property type="match status" value="1"/>
</dbReference>
<dbReference type="EMBL" id="JAUEPN010000008">
    <property type="protein sequence ID" value="KAK3291910.1"/>
    <property type="molecule type" value="Genomic_DNA"/>
</dbReference>
<dbReference type="PROSITE" id="PS50097">
    <property type="entry name" value="BTB"/>
    <property type="match status" value="1"/>
</dbReference>
<dbReference type="SUPFAM" id="SSF54695">
    <property type="entry name" value="POZ domain"/>
    <property type="match status" value="1"/>
</dbReference>
<organism evidence="2 3">
    <name type="scientific">Chaetomium fimeti</name>
    <dbReference type="NCBI Taxonomy" id="1854472"/>
    <lineage>
        <taxon>Eukaryota</taxon>
        <taxon>Fungi</taxon>
        <taxon>Dikarya</taxon>
        <taxon>Ascomycota</taxon>
        <taxon>Pezizomycotina</taxon>
        <taxon>Sordariomycetes</taxon>
        <taxon>Sordariomycetidae</taxon>
        <taxon>Sordariales</taxon>
        <taxon>Chaetomiaceae</taxon>
        <taxon>Chaetomium</taxon>
    </lineage>
</organism>
<dbReference type="Gene3D" id="3.30.710.10">
    <property type="entry name" value="Potassium Channel Kv1.1, Chain A"/>
    <property type="match status" value="1"/>
</dbReference>
<reference evidence="2" key="2">
    <citation type="submission" date="2023-06" db="EMBL/GenBank/DDBJ databases">
        <authorList>
            <consortium name="Lawrence Berkeley National Laboratory"/>
            <person name="Haridas S."/>
            <person name="Hensen N."/>
            <person name="Bonometti L."/>
            <person name="Westerberg I."/>
            <person name="Brannstrom I.O."/>
            <person name="Guillou S."/>
            <person name="Cros-Aarteil S."/>
            <person name="Calhoun S."/>
            <person name="Kuo A."/>
            <person name="Mondo S."/>
            <person name="Pangilinan J."/>
            <person name="Riley R."/>
            <person name="Labutti K."/>
            <person name="Andreopoulos B."/>
            <person name="Lipzen A."/>
            <person name="Chen C."/>
            <person name="Yanf M."/>
            <person name="Daum C."/>
            <person name="Ng V."/>
            <person name="Clum A."/>
            <person name="Steindorff A."/>
            <person name="Ohm R."/>
            <person name="Martin F."/>
            <person name="Silar P."/>
            <person name="Natvig D."/>
            <person name="Lalanne C."/>
            <person name="Gautier V."/>
            <person name="Ament-Velasquez S.L."/>
            <person name="Kruys A."/>
            <person name="Hutchinson M.I."/>
            <person name="Powell A.J."/>
            <person name="Barry K."/>
            <person name="Miller A.N."/>
            <person name="Grigoriev I.V."/>
            <person name="Debuchy R."/>
            <person name="Gladieux P."/>
            <person name="Thoren M.H."/>
            <person name="Johannesson H."/>
        </authorList>
    </citation>
    <scope>NUCLEOTIDE SEQUENCE</scope>
    <source>
        <strain evidence="2">CBS 168.71</strain>
    </source>
</reference>
<dbReference type="Pfam" id="PF00651">
    <property type="entry name" value="BTB"/>
    <property type="match status" value="1"/>
</dbReference>
<name>A0AAE0H8I0_9PEZI</name>
<sequence length="236" mass="26467">MALMSPQPNDELLSSLDNLFGDKAYSDLTVTCRGDEYKVHKAIICPRSPFFASACNGPFQEARTGIIDLPDDDPQAVKLMIRYFYYLDYPQQPEAQDKGPGTPNKVSTKTNFPMPAMAAGAKKSGPKKKVGYSPQPNLTVHARVYALAEKYDIKGLKTLSLGKFEIEADLHWDSDDFMCAVEEVYTSTVDEDRGMRDAVVEAVYNNAGVLEKESMQNLVKRLPLCFDLMMRFRGWL</sequence>
<reference evidence="2" key="1">
    <citation type="journal article" date="2023" name="Mol. Phylogenet. Evol.">
        <title>Genome-scale phylogeny and comparative genomics of the fungal order Sordariales.</title>
        <authorList>
            <person name="Hensen N."/>
            <person name="Bonometti L."/>
            <person name="Westerberg I."/>
            <person name="Brannstrom I.O."/>
            <person name="Guillou S."/>
            <person name="Cros-Aarteil S."/>
            <person name="Calhoun S."/>
            <person name="Haridas S."/>
            <person name="Kuo A."/>
            <person name="Mondo S."/>
            <person name="Pangilinan J."/>
            <person name="Riley R."/>
            <person name="LaButti K."/>
            <person name="Andreopoulos B."/>
            <person name="Lipzen A."/>
            <person name="Chen C."/>
            <person name="Yan M."/>
            <person name="Daum C."/>
            <person name="Ng V."/>
            <person name="Clum A."/>
            <person name="Steindorff A."/>
            <person name="Ohm R.A."/>
            <person name="Martin F."/>
            <person name="Silar P."/>
            <person name="Natvig D.O."/>
            <person name="Lalanne C."/>
            <person name="Gautier V."/>
            <person name="Ament-Velasquez S.L."/>
            <person name="Kruys A."/>
            <person name="Hutchinson M.I."/>
            <person name="Powell A.J."/>
            <person name="Barry K."/>
            <person name="Miller A.N."/>
            <person name="Grigoriev I.V."/>
            <person name="Debuchy R."/>
            <person name="Gladieux P."/>
            <person name="Hiltunen Thoren M."/>
            <person name="Johannesson H."/>
        </authorList>
    </citation>
    <scope>NUCLEOTIDE SEQUENCE</scope>
    <source>
        <strain evidence="2">CBS 168.71</strain>
    </source>
</reference>
<dbReference type="InterPro" id="IPR011333">
    <property type="entry name" value="SKP1/BTB/POZ_sf"/>
</dbReference>
<proteinExistence type="predicted"/>
<dbReference type="CDD" id="cd18186">
    <property type="entry name" value="BTB_POZ_ZBTB_KLHL-like"/>
    <property type="match status" value="1"/>
</dbReference>
<protein>
    <submittedName>
        <fullName evidence="2">BTB/POZ protein</fullName>
    </submittedName>
</protein>
<evidence type="ECO:0000259" key="1">
    <source>
        <dbReference type="PROSITE" id="PS50097"/>
    </source>
</evidence>
<gene>
    <name evidence="2" type="ORF">B0H64DRAFT_445923</name>
</gene>
<feature type="domain" description="BTB" evidence="1">
    <location>
        <begin position="26"/>
        <end position="85"/>
    </location>
</feature>
<accession>A0AAE0H8I0</accession>
<dbReference type="RefSeq" id="XP_062655424.1">
    <property type="nucleotide sequence ID" value="XM_062806879.1"/>
</dbReference>
<dbReference type="Proteomes" id="UP001278766">
    <property type="component" value="Unassembled WGS sequence"/>
</dbReference>
<evidence type="ECO:0000313" key="2">
    <source>
        <dbReference type="EMBL" id="KAK3291910.1"/>
    </source>
</evidence>
<keyword evidence="3" id="KW-1185">Reference proteome</keyword>
<comment type="caution">
    <text evidence="2">The sequence shown here is derived from an EMBL/GenBank/DDBJ whole genome shotgun (WGS) entry which is preliminary data.</text>
</comment>
<dbReference type="AlphaFoldDB" id="A0AAE0H8I0"/>
<dbReference type="PANTHER" id="PTHR47843">
    <property type="entry name" value="BTB DOMAIN-CONTAINING PROTEIN-RELATED"/>
    <property type="match status" value="1"/>
</dbReference>
<evidence type="ECO:0000313" key="3">
    <source>
        <dbReference type="Proteomes" id="UP001278766"/>
    </source>
</evidence>